<feature type="non-terminal residue" evidence="1">
    <location>
        <position position="138"/>
    </location>
</feature>
<comment type="caution">
    <text evidence="1">The sequence shown here is derived from an EMBL/GenBank/DDBJ whole genome shotgun (WGS) entry which is preliminary data.</text>
</comment>
<reference evidence="1" key="1">
    <citation type="submission" date="2021-02" db="EMBL/GenBank/DDBJ databases">
        <authorList>
            <person name="Nowell W R."/>
        </authorList>
    </citation>
    <scope>NUCLEOTIDE SEQUENCE</scope>
</reference>
<name>A0A8S2XYY0_9BILA</name>
<accession>A0A8S2XYY0</accession>
<dbReference type="AlphaFoldDB" id="A0A8S2XYY0"/>
<evidence type="ECO:0000313" key="2">
    <source>
        <dbReference type="Proteomes" id="UP000681722"/>
    </source>
</evidence>
<organism evidence="1 2">
    <name type="scientific">Didymodactylos carnosus</name>
    <dbReference type="NCBI Taxonomy" id="1234261"/>
    <lineage>
        <taxon>Eukaryota</taxon>
        <taxon>Metazoa</taxon>
        <taxon>Spiralia</taxon>
        <taxon>Gnathifera</taxon>
        <taxon>Rotifera</taxon>
        <taxon>Eurotatoria</taxon>
        <taxon>Bdelloidea</taxon>
        <taxon>Philodinida</taxon>
        <taxon>Philodinidae</taxon>
        <taxon>Didymodactylos</taxon>
    </lineage>
</organism>
<dbReference type="Proteomes" id="UP000681722">
    <property type="component" value="Unassembled WGS sequence"/>
</dbReference>
<gene>
    <name evidence="1" type="ORF">SRO942_LOCUS45722</name>
</gene>
<protein>
    <submittedName>
        <fullName evidence="1">Uncharacterized protein</fullName>
    </submittedName>
</protein>
<sequence length="138" mass="15800">PRLHQLRQLTAVYIYCGNEAANREWSESYSKVRANHKAVPGSIFCTEDVQYDEEEGMWIAQLALCSNDAYELKKLMIRMKEETEGITSLSWFLYRKGKYSKATQYFAQLLVGPSINDVDRSNCYRGLGYVSAAIGEHN</sequence>
<evidence type="ECO:0000313" key="1">
    <source>
        <dbReference type="EMBL" id="CAF4519955.1"/>
    </source>
</evidence>
<proteinExistence type="predicted"/>
<dbReference type="EMBL" id="CAJOBC010109595">
    <property type="protein sequence ID" value="CAF4519955.1"/>
    <property type="molecule type" value="Genomic_DNA"/>
</dbReference>